<dbReference type="AlphaFoldDB" id="A0A0E9S6K7"/>
<protein>
    <submittedName>
        <fullName evidence="1">Uncharacterized protein</fullName>
    </submittedName>
</protein>
<organism evidence="1">
    <name type="scientific">Anguilla anguilla</name>
    <name type="common">European freshwater eel</name>
    <name type="synonym">Muraena anguilla</name>
    <dbReference type="NCBI Taxonomy" id="7936"/>
    <lineage>
        <taxon>Eukaryota</taxon>
        <taxon>Metazoa</taxon>
        <taxon>Chordata</taxon>
        <taxon>Craniata</taxon>
        <taxon>Vertebrata</taxon>
        <taxon>Euteleostomi</taxon>
        <taxon>Actinopterygii</taxon>
        <taxon>Neopterygii</taxon>
        <taxon>Teleostei</taxon>
        <taxon>Anguilliformes</taxon>
        <taxon>Anguillidae</taxon>
        <taxon>Anguilla</taxon>
    </lineage>
</organism>
<sequence>MNRTYFNLQSNAFLERCMKTYLFGGDGRVFPFLQCRWIVTLRNKPGRLKSNFSNRAFQ</sequence>
<evidence type="ECO:0000313" key="1">
    <source>
        <dbReference type="EMBL" id="JAH36822.1"/>
    </source>
</evidence>
<reference evidence="1" key="1">
    <citation type="submission" date="2014-11" db="EMBL/GenBank/DDBJ databases">
        <authorList>
            <person name="Amaro Gonzalez C."/>
        </authorList>
    </citation>
    <scope>NUCLEOTIDE SEQUENCE</scope>
</reference>
<dbReference type="EMBL" id="GBXM01071755">
    <property type="protein sequence ID" value="JAH36822.1"/>
    <property type="molecule type" value="Transcribed_RNA"/>
</dbReference>
<accession>A0A0E9S6K7</accession>
<name>A0A0E9S6K7_ANGAN</name>
<reference evidence="1" key="2">
    <citation type="journal article" date="2015" name="Fish Shellfish Immunol.">
        <title>Early steps in the European eel (Anguilla anguilla)-Vibrio vulnificus interaction in the gills: Role of the RtxA13 toxin.</title>
        <authorList>
            <person name="Callol A."/>
            <person name="Pajuelo D."/>
            <person name="Ebbesson L."/>
            <person name="Teles M."/>
            <person name="MacKenzie S."/>
            <person name="Amaro C."/>
        </authorList>
    </citation>
    <scope>NUCLEOTIDE SEQUENCE</scope>
</reference>
<proteinExistence type="predicted"/>